<keyword evidence="5" id="KW-0238">DNA-binding</keyword>
<dbReference type="Gene3D" id="3.30.1490.190">
    <property type="match status" value="1"/>
</dbReference>
<dbReference type="Gene3D" id="1.10.10.10">
    <property type="entry name" value="Winged helix-like DNA-binding domain superfamily/Winged helix DNA-binding domain"/>
    <property type="match status" value="1"/>
</dbReference>
<dbReference type="Pfam" id="PF01475">
    <property type="entry name" value="FUR"/>
    <property type="match status" value="1"/>
</dbReference>
<evidence type="ECO:0000256" key="2">
    <source>
        <dbReference type="ARBA" id="ARBA00022491"/>
    </source>
</evidence>
<proteinExistence type="inferred from homology"/>
<evidence type="ECO:0000256" key="3">
    <source>
        <dbReference type="ARBA" id="ARBA00022833"/>
    </source>
</evidence>
<keyword evidence="2" id="KW-0678">Repressor</keyword>
<sequence>MQTRNTVQRQIVLQAVRSLHDHPTADSVYAVVAAEHPSISKATVYRNLNQLALQGEILRVPVPTGADRFDFNTQEHYHVRCTECGNVYDVFMPPITDLLDRVTDSSDVELTHYDILFEGVCAACRNK</sequence>
<evidence type="ECO:0000256" key="4">
    <source>
        <dbReference type="ARBA" id="ARBA00023015"/>
    </source>
</evidence>
<dbReference type="PANTHER" id="PTHR33202">
    <property type="entry name" value="ZINC UPTAKE REGULATION PROTEIN"/>
    <property type="match status" value="1"/>
</dbReference>
<organism evidence="7 8">
    <name type="scientific">Agathobaculum hominis</name>
    <dbReference type="NCBI Taxonomy" id="2763014"/>
    <lineage>
        <taxon>Bacteria</taxon>
        <taxon>Bacillati</taxon>
        <taxon>Bacillota</taxon>
        <taxon>Clostridia</taxon>
        <taxon>Eubacteriales</taxon>
        <taxon>Butyricicoccaceae</taxon>
        <taxon>Agathobaculum</taxon>
    </lineage>
</organism>
<dbReference type="SUPFAM" id="SSF46785">
    <property type="entry name" value="Winged helix' DNA-binding domain"/>
    <property type="match status" value="1"/>
</dbReference>
<keyword evidence="6" id="KW-0804">Transcription</keyword>
<name>A0ABR7GNX7_9FIRM</name>
<dbReference type="InterPro" id="IPR002481">
    <property type="entry name" value="FUR"/>
</dbReference>
<evidence type="ECO:0000256" key="1">
    <source>
        <dbReference type="ARBA" id="ARBA00007957"/>
    </source>
</evidence>
<dbReference type="RefSeq" id="WP_186970184.1">
    <property type="nucleotide sequence ID" value="NZ_JACOPK010000007.1"/>
</dbReference>
<evidence type="ECO:0000256" key="5">
    <source>
        <dbReference type="ARBA" id="ARBA00023125"/>
    </source>
</evidence>
<dbReference type="InterPro" id="IPR036388">
    <property type="entry name" value="WH-like_DNA-bd_sf"/>
</dbReference>
<comment type="similarity">
    <text evidence="1">Belongs to the Fur family.</text>
</comment>
<dbReference type="PANTHER" id="PTHR33202:SF7">
    <property type="entry name" value="FERRIC UPTAKE REGULATION PROTEIN"/>
    <property type="match status" value="1"/>
</dbReference>
<dbReference type="Proteomes" id="UP000641741">
    <property type="component" value="Unassembled WGS sequence"/>
</dbReference>
<dbReference type="CDD" id="cd07153">
    <property type="entry name" value="Fur_like"/>
    <property type="match status" value="1"/>
</dbReference>
<dbReference type="InterPro" id="IPR043135">
    <property type="entry name" value="Fur_C"/>
</dbReference>
<gene>
    <name evidence="7" type="ORF">H8S02_08620</name>
</gene>
<evidence type="ECO:0000313" key="7">
    <source>
        <dbReference type="EMBL" id="MBC5696008.1"/>
    </source>
</evidence>
<protein>
    <submittedName>
        <fullName evidence="7">Transcriptional repressor</fullName>
    </submittedName>
</protein>
<keyword evidence="4" id="KW-0805">Transcription regulation</keyword>
<evidence type="ECO:0000313" key="8">
    <source>
        <dbReference type="Proteomes" id="UP000641741"/>
    </source>
</evidence>
<reference evidence="7 8" key="1">
    <citation type="submission" date="2020-08" db="EMBL/GenBank/DDBJ databases">
        <title>Genome public.</title>
        <authorList>
            <person name="Liu C."/>
            <person name="Sun Q."/>
        </authorList>
    </citation>
    <scope>NUCLEOTIDE SEQUENCE [LARGE SCALE GENOMIC DNA]</scope>
    <source>
        <strain evidence="7 8">M2</strain>
    </source>
</reference>
<comment type="caution">
    <text evidence="7">The sequence shown here is derived from an EMBL/GenBank/DDBJ whole genome shotgun (WGS) entry which is preliminary data.</text>
</comment>
<accession>A0ABR7GNX7</accession>
<keyword evidence="8" id="KW-1185">Reference proteome</keyword>
<dbReference type="EMBL" id="JACOPK010000007">
    <property type="protein sequence ID" value="MBC5696008.1"/>
    <property type="molecule type" value="Genomic_DNA"/>
</dbReference>
<keyword evidence="3" id="KW-0862">Zinc</keyword>
<dbReference type="InterPro" id="IPR036390">
    <property type="entry name" value="WH_DNA-bd_sf"/>
</dbReference>
<evidence type="ECO:0000256" key="6">
    <source>
        <dbReference type="ARBA" id="ARBA00023163"/>
    </source>
</evidence>